<evidence type="ECO:0000256" key="2">
    <source>
        <dbReference type="ARBA" id="ARBA00022692"/>
    </source>
</evidence>
<reference evidence="8" key="1">
    <citation type="submission" date="2020-06" db="EMBL/GenBank/DDBJ databases">
        <authorList>
            <consortium name="Plant Systems Biology data submission"/>
        </authorList>
    </citation>
    <scope>NUCLEOTIDE SEQUENCE</scope>
    <source>
        <strain evidence="8">D6</strain>
    </source>
</reference>
<keyword evidence="3 6" id="KW-1133">Transmembrane helix</keyword>
<gene>
    <name evidence="8" type="ORF">SEMRO_2061_G312970.1</name>
</gene>
<feature type="transmembrane region" description="Helical" evidence="6">
    <location>
        <begin position="101"/>
        <end position="119"/>
    </location>
</feature>
<dbReference type="GO" id="GO:0005886">
    <property type="term" value="C:plasma membrane"/>
    <property type="evidence" value="ECO:0007669"/>
    <property type="project" value="TreeGrafter"/>
</dbReference>
<sequence>MSDPWKQKWIVISFKIGSFLSIISTAYVMFEVASNQKKRSRTYFRLLFGLSLMEFLESIAIFCGPWCTPEWWSAKMWSASGNEATCQAQGFLTQIGSVGSFMYSLCLAVYYILAIRNNVVERKIRKNSEPWMHATTLLMSFVPSIAFLASDFYRPMGTICYMGKTPPKCKESYKFGYTTCTQGDNTTLFYYIFRATPAGAAYFTTALCLILVWWKIRAQEKRNVRYSVGQTTPLVDRKLSKRFAVQASLFIVVLYFCNIWSIINYNLKMWTGKGNIYVSMTASLIKPLEGFFNTMIYLRPRWVNSRKEAATCRRKNNTSLTDPDASVPPSSLSLRRALSRSLRNLMAGAHNVTGSDDDDDNVGTVVDDVPETKPGESNGDMGITTVPEDLVDGEEAEEESMAMPERFEILQDAQEQTELEAY</sequence>
<keyword evidence="4 6" id="KW-0472">Membrane</keyword>
<dbReference type="Proteomes" id="UP001153069">
    <property type="component" value="Unassembled WGS sequence"/>
</dbReference>
<evidence type="ECO:0000256" key="6">
    <source>
        <dbReference type="SAM" id="Phobius"/>
    </source>
</evidence>
<dbReference type="Pfam" id="PF11710">
    <property type="entry name" value="Git3"/>
    <property type="match status" value="1"/>
</dbReference>
<name>A0A9N8HVV0_9STRA</name>
<feature type="region of interest" description="Disordered" evidence="5">
    <location>
        <begin position="309"/>
        <end position="328"/>
    </location>
</feature>
<feature type="transmembrane region" description="Helical" evidence="6">
    <location>
        <begin position="42"/>
        <end position="62"/>
    </location>
</feature>
<evidence type="ECO:0000313" key="9">
    <source>
        <dbReference type="Proteomes" id="UP001153069"/>
    </source>
</evidence>
<protein>
    <recommendedName>
        <fullName evidence="7">Glucose receptor Git3-like N-terminal domain-containing protein</fullName>
    </recommendedName>
</protein>
<dbReference type="GO" id="GO:0007189">
    <property type="term" value="P:adenylate cyclase-activating G protein-coupled receptor signaling pathway"/>
    <property type="evidence" value="ECO:0007669"/>
    <property type="project" value="TreeGrafter"/>
</dbReference>
<comment type="subcellular location">
    <subcellularLocation>
        <location evidence="1">Membrane</location>
        <topology evidence="1">Multi-pass membrane protein</topology>
    </subcellularLocation>
</comment>
<feature type="transmembrane region" description="Helical" evidence="6">
    <location>
        <begin position="131"/>
        <end position="149"/>
    </location>
</feature>
<dbReference type="GO" id="GO:0004930">
    <property type="term" value="F:G protein-coupled receptor activity"/>
    <property type="evidence" value="ECO:0007669"/>
    <property type="project" value="TreeGrafter"/>
</dbReference>
<organism evidence="8 9">
    <name type="scientific">Seminavis robusta</name>
    <dbReference type="NCBI Taxonomy" id="568900"/>
    <lineage>
        <taxon>Eukaryota</taxon>
        <taxon>Sar</taxon>
        <taxon>Stramenopiles</taxon>
        <taxon>Ochrophyta</taxon>
        <taxon>Bacillariophyta</taxon>
        <taxon>Bacillariophyceae</taxon>
        <taxon>Bacillariophycidae</taxon>
        <taxon>Naviculales</taxon>
        <taxon>Naviculaceae</taxon>
        <taxon>Seminavis</taxon>
    </lineage>
</organism>
<dbReference type="Gene3D" id="1.20.1070.10">
    <property type="entry name" value="Rhodopsin 7-helix transmembrane proteins"/>
    <property type="match status" value="1"/>
</dbReference>
<feature type="domain" description="Glucose receptor Git3-like N-terminal" evidence="7">
    <location>
        <begin position="16"/>
        <end position="168"/>
    </location>
</feature>
<keyword evidence="9" id="KW-1185">Reference proteome</keyword>
<dbReference type="EMBL" id="CAICTM010002059">
    <property type="protein sequence ID" value="CAB9527741.1"/>
    <property type="molecule type" value="Genomic_DNA"/>
</dbReference>
<feature type="transmembrane region" description="Helical" evidence="6">
    <location>
        <begin position="191"/>
        <end position="214"/>
    </location>
</feature>
<evidence type="ECO:0000256" key="1">
    <source>
        <dbReference type="ARBA" id="ARBA00004141"/>
    </source>
</evidence>
<feature type="transmembrane region" description="Helical" evidence="6">
    <location>
        <begin position="12"/>
        <end position="30"/>
    </location>
</feature>
<evidence type="ECO:0000256" key="3">
    <source>
        <dbReference type="ARBA" id="ARBA00022989"/>
    </source>
</evidence>
<evidence type="ECO:0000256" key="4">
    <source>
        <dbReference type="ARBA" id="ARBA00023136"/>
    </source>
</evidence>
<evidence type="ECO:0000313" key="8">
    <source>
        <dbReference type="EMBL" id="CAB9527741.1"/>
    </source>
</evidence>
<dbReference type="AlphaFoldDB" id="A0A9N8HVV0"/>
<dbReference type="OrthoDB" id="55484at2759"/>
<keyword evidence="2 6" id="KW-0812">Transmembrane</keyword>
<proteinExistence type="predicted"/>
<evidence type="ECO:0000256" key="5">
    <source>
        <dbReference type="SAM" id="MobiDB-lite"/>
    </source>
</evidence>
<feature type="transmembrane region" description="Helical" evidence="6">
    <location>
        <begin position="243"/>
        <end position="263"/>
    </location>
</feature>
<dbReference type="SUPFAM" id="SSF81321">
    <property type="entry name" value="Family A G protein-coupled receptor-like"/>
    <property type="match status" value="1"/>
</dbReference>
<dbReference type="PANTHER" id="PTHR23112">
    <property type="entry name" value="G PROTEIN-COUPLED RECEPTOR 157-RELATED"/>
    <property type="match status" value="1"/>
</dbReference>
<dbReference type="InterPro" id="IPR023041">
    <property type="entry name" value="Glucose_rcpt_Git3-like_N"/>
</dbReference>
<comment type="caution">
    <text evidence="8">The sequence shown here is derived from an EMBL/GenBank/DDBJ whole genome shotgun (WGS) entry which is preliminary data.</text>
</comment>
<evidence type="ECO:0000259" key="7">
    <source>
        <dbReference type="Pfam" id="PF11710"/>
    </source>
</evidence>
<accession>A0A9N8HVV0</accession>
<dbReference type="PANTHER" id="PTHR23112:SF0">
    <property type="entry name" value="TRANSMEMBRANE PROTEIN 116"/>
    <property type="match status" value="1"/>
</dbReference>